<dbReference type="Proteomes" id="UP000001075">
    <property type="component" value="Unassembled WGS sequence"/>
</dbReference>
<dbReference type="InParanoid" id="G3IPR1"/>
<evidence type="ECO:0000313" key="1">
    <source>
        <dbReference type="EMBL" id="EGV91359.1"/>
    </source>
</evidence>
<sequence length="100" mass="11285">MYGPVLPHSNTTYKSRCVWAEKRSVCPNHPSVWQSCPVIVVLIWDRASAGTSPCSAIQLLHDFHDNCPWACENQVAHGAVVYIQHVEPIDRDDELTDLEE</sequence>
<dbReference type="EMBL" id="JH013841">
    <property type="protein sequence ID" value="EGV91359.1"/>
    <property type="molecule type" value="Genomic_DNA"/>
</dbReference>
<reference evidence="2" key="1">
    <citation type="journal article" date="2011" name="Nat. Biotechnol.">
        <title>The genomic sequence of the Chinese hamster ovary (CHO)-K1 cell line.</title>
        <authorList>
            <person name="Xu X."/>
            <person name="Nagarajan H."/>
            <person name="Lewis N.E."/>
            <person name="Pan S."/>
            <person name="Cai Z."/>
            <person name="Liu X."/>
            <person name="Chen W."/>
            <person name="Xie M."/>
            <person name="Wang W."/>
            <person name="Hammond S."/>
            <person name="Andersen M.R."/>
            <person name="Neff N."/>
            <person name="Passarelli B."/>
            <person name="Koh W."/>
            <person name="Fan H.C."/>
            <person name="Wang J."/>
            <person name="Gui Y."/>
            <person name="Lee K.H."/>
            <person name="Betenbaugh M.J."/>
            <person name="Quake S.R."/>
            <person name="Famili I."/>
            <person name="Palsson B.O."/>
            <person name="Wang J."/>
        </authorList>
    </citation>
    <scope>NUCLEOTIDE SEQUENCE [LARGE SCALE GENOMIC DNA]</scope>
    <source>
        <strain evidence="2">CHO K1 cell line</strain>
    </source>
</reference>
<organism evidence="1 2">
    <name type="scientific">Cricetulus griseus</name>
    <name type="common">Chinese hamster</name>
    <name type="synonym">Cricetulus barabensis griseus</name>
    <dbReference type="NCBI Taxonomy" id="10029"/>
    <lineage>
        <taxon>Eukaryota</taxon>
        <taxon>Metazoa</taxon>
        <taxon>Chordata</taxon>
        <taxon>Craniata</taxon>
        <taxon>Vertebrata</taxon>
        <taxon>Euteleostomi</taxon>
        <taxon>Mammalia</taxon>
        <taxon>Eutheria</taxon>
        <taxon>Euarchontoglires</taxon>
        <taxon>Glires</taxon>
        <taxon>Rodentia</taxon>
        <taxon>Myomorpha</taxon>
        <taxon>Muroidea</taxon>
        <taxon>Cricetidae</taxon>
        <taxon>Cricetinae</taxon>
        <taxon>Cricetulus</taxon>
    </lineage>
</organism>
<gene>
    <name evidence="1" type="ORF">I79_025980</name>
</gene>
<name>G3IPR1_CRIGR</name>
<evidence type="ECO:0000313" key="2">
    <source>
        <dbReference type="Proteomes" id="UP000001075"/>
    </source>
</evidence>
<proteinExistence type="predicted"/>
<accession>G3IPR1</accession>
<dbReference type="AlphaFoldDB" id="G3IPR1"/>
<protein>
    <submittedName>
        <fullName evidence="1">Uncharacterized protein</fullName>
    </submittedName>
</protein>